<comment type="caution">
    <text evidence="5">The sequence shown here is derived from an EMBL/GenBank/DDBJ whole genome shotgun (WGS) entry which is preliminary data.</text>
</comment>
<evidence type="ECO:0000313" key="6">
    <source>
        <dbReference type="Proteomes" id="UP000321926"/>
    </source>
</evidence>
<proteinExistence type="predicted"/>
<dbReference type="Pfam" id="PF12833">
    <property type="entry name" value="HTH_18"/>
    <property type="match status" value="1"/>
</dbReference>
<gene>
    <name evidence="5" type="ORF">FVR03_09940</name>
</gene>
<name>A0A5C8KBN7_9BACT</name>
<protein>
    <submittedName>
        <fullName evidence="5">AraC family transcriptional regulator</fullName>
    </submittedName>
</protein>
<organism evidence="5 6">
    <name type="scientific">Pontibacter qinzhouensis</name>
    <dbReference type="NCBI Taxonomy" id="2603253"/>
    <lineage>
        <taxon>Bacteria</taxon>
        <taxon>Pseudomonadati</taxon>
        <taxon>Bacteroidota</taxon>
        <taxon>Cytophagia</taxon>
        <taxon>Cytophagales</taxon>
        <taxon>Hymenobacteraceae</taxon>
        <taxon>Pontibacter</taxon>
    </lineage>
</organism>
<evidence type="ECO:0000259" key="4">
    <source>
        <dbReference type="PROSITE" id="PS01124"/>
    </source>
</evidence>
<dbReference type="PANTHER" id="PTHR43280:SF27">
    <property type="entry name" value="TRANSCRIPTIONAL REGULATOR MTLR"/>
    <property type="match status" value="1"/>
</dbReference>
<dbReference type="InterPro" id="IPR018062">
    <property type="entry name" value="HTH_AraC-typ_CS"/>
</dbReference>
<keyword evidence="1" id="KW-0805">Transcription regulation</keyword>
<keyword evidence="6" id="KW-1185">Reference proteome</keyword>
<dbReference type="RefSeq" id="WP_147921595.1">
    <property type="nucleotide sequence ID" value="NZ_VRTY01000030.1"/>
</dbReference>
<dbReference type="InterPro" id="IPR014710">
    <property type="entry name" value="RmlC-like_jellyroll"/>
</dbReference>
<dbReference type="SUPFAM" id="SSF51182">
    <property type="entry name" value="RmlC-like cupins"/>
    <property type="match status" value="1"/>
</dbReference>
<dbReference type="Gene3D" id="1.10.10.60">
    <property type="entry name" value="Homeodomain-like"/>
    <property type="match status" value="2"/>
</dbReference>
<sequence length="286" mass="32810">MKPFLLKVDVSPEQSFRVRNKVNPLDYNQWHYHPELELTFIQKGSGIRFVGDNIENFQAGDLILLGENLPHFWRSDEAQEEQACEALVVQFLADFWGNSFMNLPELALLKDLFQKAKRGIRIRGESQQEVSTLMQELSTVAGLERILLLLRLLQVIAHSPEITFLCSSGFHSSLSEAETKRMSDIHTYTLANFSSKIKLEEVAALVHLTPNAFCRYFKTHARKTFSQFLLEIRVGHACKLLMEGKLPVGQICLDSGFQNFSNFNRYFKAITKLTPQEYQRLHKGGK</sequence>
<dbReference type="CDD" id="cd06976">
    <property type="entry name" value="cupin_MtlR-like_N"/>
    <property type="match status" value="1"/>
</dbReference>
<reference evidence="5 6" key="1">
    <citation type="submission" date="2019-08" db="EMBL/GenBank/DDBJ databases">
        <authorList>
            <person name="Shi S."/>
        </authorList>
    </citation>
    <scope>NUCLEOTIDE SEQUENCE [LARGE SCALE GENOMIC DNA]</scope>
    <source>
        <strain evidence="5 6">GY10130</strain>
    </source>
</reference>
<evidence type="ECO:0000256" key="1">
    <source>
        <dbReference type="ARBA" id="ARBA00023015"/>
    </source>
</evidence>
<evidence type="ECO:0000313" key="5">
    <source>
        <dbReference type="EMBL" id="TXK47158.1"/>
    </source>
</evidence>
<dbReference type="Proteomes" id="UP000321926">
    <property type="component" value="Unassembled WGS sequence"/>
</dbReference>
<dbReference type="Gene3D" id="2.60.120.10">
    <property type="entry name" value="Jelly Rolls"/>
    <property type="match status" value="1"/>
</dbReference>
<dbReference type="GO" id="GO:0003700">
    <property type="term" value="F:DNA-binding transcription factor activity"/>
    <property type="evidence" value="ECO:0007669"/>
    <property type="project" value="InterPro"/>
</dbReference>
<dbReference type="PANTHER" id="PTHR43280">
    <property type="entry name" value="ARAC-FAMILY TRANSCRIPTIONAL REGULATOR"/>
    <property type="match status" value="1"/>
</dbReference>
<dbReference type="InterPro" id="IPR011051">
    <property type="entry name" value="RmlC_Cupin_sf"/>
</dbReference>
<dbReference type="Pfam" id="PF02311">
    <property type="entry name" value="AraC_binding"/>
    <property type="match status" value="1"/>
</dbReference>
<keyword evidence="2" id="KW-0238">DNA-binding</keyword>
<dbReference type="SMART" id="SM00342">
    <property type="entry name" value="HTH_ARAC"/>
    <property type="match status" value="1"/>
</dbReference>
<evidence type="ECO:0000256" key="3">
    <source>
        <dbReference type="ARBA" id="ARBA00023163"/>
    </source>
</evidence>
<dbReference type="PROSITE" id="PS00041">
    <property type="entry name" value="HTH_ARAC_FAMILY_1"/>
    <property type="match status" value="1"/>
</dbReference>
<dbReference type="InterPro" id="IPR003313">
    <property type="entry name" value="AraC-bd"/>
</dbReference>
<keyword evidence="3" id="KW-0804">Transcription</keyword>
<dbReference type="InterPro" id="IPR018060">
    <property type="entry name" value="HTH_AraC"/>
</dbReference>
<dbReference type="EMBL" id="VRTY01000030">
    <property type="protein sequence ID" value="TXK47158.1"/>
    <property type="molecule type" value="Genomic_DNA"/>
</dbReference>
<dbReference type="OrthoDB" id="792101at2"/>
<feature type="domain" description="HTH araC/xylS-type" evidence="4">
    <location>
        <begin position="183"/>
        <end position="281"/>
    </location>
</feature>
<dbReference type="GO" id="GO:0043565">
    <property type="term" value="F:sequence-specific DNA binding"/>
    <property type="evidence" value="ECO:0007669"/>
    <property type="project" value="InterPro"/>
</dbReference>
<evidence type="ECO:0000256" key="2">
    <source>
        <dbReference type="ARBA" id="ARBA00023125"/>
    </source>
</evidence>
<dbReference type="AlphaFoldDB" id="A0A5C8KBN7"/>
<dbReference type="PROSITE" id="PS01124">
    <property type="entry name" value="HTH_ARAC_FAMILY_2"/>
    <property type="match status" value="1"/>
</dbReference>
<accession>A0A5C8KBN7</accession>
<dbReference type="SUPFAM" id="SSF46689">
    <property type="entry name" value="Homeodomain-like"/>
    <property type="match status" value="2"/>
</dbReference>
<dbReference type="InterPro" id="IPR009057">
    <property type="entry name" value="Homeodomain-like_sf"/>
</dbReference>